<feature type="transmembrane region" description="Helical" evidence="1">
    <location>
        <begin position="174"/>
        <end position="195"/>
    </location>
</feature>
<sequence>MNLSLNFARIKKKLKHFFLRHRYLSYTIALFFICCCIYVDYNVISNTYYKIKKFEHREGVVSYWDRTSGEFNEATLKIINDTNIYKTQRYDGWLCFQHNGKREETVSFYTVKHEVGSRAGEYPYYGLSEKDNPRSQFWIFFDVLFSCYTPVLIWCIIGFVGTILFNLQIIRNRFLLPLSIVVLSVSLLMFITASIS</sequence>
<dbReference type="Proteomes" id="UP000229323">
    <property type="component" value="Chromosome"/>
</dbReference>
<evidence type="ECO:0000313" key="2">
    <source>
        <dbReference type="EMBL" id="ATV52128.1"/>
    </source>
</evidence>
<evidence type="ECO:0000256" key="1">
    <source>
        <dbReference type="SAM" id="Phobius"/>
    </source>
</evidence>
<name>A0A2D3N9N0_PREIN</name>
<reference evidence="2 3" key="1">
    <citation type="submission" date="2017-11" db="EMBL/GenBank/DDBJ databases">
        <title>Genome sequencing of Prevotella intermedia KCOM 2033.</title>
        <authorList>
            <person name="Kook J.-K."/>
            <person name="Park S.-N."/>
            <person name="Lim Y.K."/>
        </authorList>
    </citation>
    <scope>NUCLEOTIDE SEQUENCE [LARGE SCALE GENOMIC DNA]</scope>
    <source>
        <strain evidence="2 3">KCOM 2033</strain>
    </source>
</reference>
<dbReference type="EMBL" id="CP024696">
    <property type="protein sequence ID" value="ATV52128.1"/>
    <property type="molecule type" value="Genomic_DNA"/>
</dbReference>
<keyword evidence="1" id="KW-1133">Transmembrane helix</keyword>
<gene>
    <name evidence="2" type="ORF">CTM50_03105</name>
</gene>
<proteinExistence type="predicted"/>
<keyword evidence="1" id="KW-0472">Membrane</keyword>
<feature type="transmembrane region" description="Helical" evidence="1">
    <location>
        <begin position="137"/>
        <end position="167"/>
    </location>
</feature>
<dbReference type="AlphaFoldDB" id="A0A2D3N9N0"/>
<feature type="transmembrane region" description="Helical" evidence="1">
    <location>
        <begin position="21"/>
        <end position="41"/>
    </location>
</feature>
<accession>A0A2D3N9N0</accession>
<keyword evidence="1" id="KW-0812">Transmembrane</keyword>
<organism evidence="2 3">
    <name type="scientific">Prevotella intermedia</name>
    <dbReference type="NCBI Taxonomy" id="28131"/>
    <lineage>
        <taxon>Bacteria</taxon>
        <taxon>Pseudomonadati</taxon>
        <taxon>Bacteroidota</taxon>
        <taxon>Bacteroidia</taxon>
        <taxon>Bacteroidales</taxon>
        <taxon>Prevotellaceae</taxon>
        <taxon>Prevotella</taxon>
    </lineage>
</organism>
<protein>
    <submittedName>
        <fullName evidence="2">Uncharacterized protein</fullName>
    </submittedName>
</protein>
<dbReference type="RefSeq" id="WP_100022695.1">
    <property type="nucleotide sequence ID" value="NZ_CP024696.1"/>
</dbReference>
<evidence type="ECO:0000313" key="3">
    <source>
        <dbReference type="Proteomes" id="UP000229323"/>
    </source>
</evidence>